<dbReference type="Proteomes" id="UP000598174">
    <property type="component" value="Unassembled WGS sequence"/>
</dbReference>
<comment type="caution">
    <text evidence="2">The sequence shown here is derived from an EMBL/GenBank/DDBJ whole genome shotgun (WGS) entry which is preliminary data.</text>
</comment>
<protein>
    <submittedName>
        <fullName evidence="2">Uncharacterized protein</fullName>
    </submittedName>
</protein>
<dbReference type="GO" id="GO:0016491">
    <property type="term" value="F:oxidoreductase activity"/>
    <property type="evidence" value="ECO:0007669"/>
    <property type="project" value="InterPro"/>
</dbReference>
<dbReference type="InterPro" id="IPR000415">
    <property type="entry name" value="Nitroreductase-like"/>
</dbReference>
<evidence type="ECO:0000313" key="2">
    <source>
        <dbReference type="EMBL" id="GIE12941.1"/>
    </source>
</evidence>
<evidence type="ECO:0000256" key="1">
    <source>
        <dbReference type="SAM" id="MobiDB-lite"/>
    </source>
</evidence>
<dbReference type="AlphaFoldDB" id="A0A919J1B7"/>
<sequence length="57" mass="6142">MAGLDTSMISQPIEVPAGREMLRRALGRGGYPQIVLRFGHGTPGHPTGRRTVDQVLS</sequence>
<dbReference type="Gene3D" id="3.40.109.10">
    <property type="entry name" value="NADH Oxidase"/>
    <property type="match status" value="1"/>
</dbReference>
<dbReference type="EMBL" id="BOMM01000045">
    <property type="protein sequence ID" value="GIE12941.1"/>
    <property type="molecule type" value="Genomic_DNA"/>
</dbReference>
<evidence type="ECO:0000313" key="3">
    <source>
        <dbReference type="Proteomes" id="UP000598174"/>
    </source>
</evidence>
<gene>
    <name evidence="2" type="ORF">Afe05nite_47810</name>
</gene>
<reference evidence="2" key="1">
    <citation type="submission" date="2021-01" db="EMBL/GenBank/DDBJ databases">
        <title>Whole genome shotgun sequence of Actinoplanes ferrugineus NBRC 15555.</title>
        <authorList>
            <person name="Komaki H."/>
            <person name="Tamura T."/>
        </authorList>
    </citation>
    <scope>NUCLEOTIDE SEQUENCE</scope>
    <source>
        <strain evidence="2">NBRC 15555</strain>
    </source>
</reference>
<name>A0A919J1B7_9ACTN</name>
<accession>A0A919J1B7</accession>
<organism evidence="2 3">
    <name type="scientific">Paractinoplanes ferrugineus</name>
    <dbReference type="NCBI Taxonomy" id="113564"/>
    <lineage>
        <taxon>Bacteria</taxon>
        <taxon>Bacillati</taxon>
        <taxon>Actinomycetota</taxon>
        <taxon>Actinomycetes</taxon>
        <taxon>Micromonosporales</taxon>
        <taxon>Micromonosporaceae</taxon>
        <taxon>Paractinoplanes</taxon>
    </lineage>
</organism>
<feature type="region of interest" description="Disordered" evidence="1">
    <location>
        <begin position="37"/>
        <end position="57"/>
    </location>
</feature>
<keyword evidence="3" id="KW-1185">Reference proteome</keyword>
<proteinExistence type="predicted"/>